<dbReference type="InterPro" id="IPR008551">
    <property type="entry name" value="TANGO2"/>
</dbReference>
<dbReference type="Proteomes" id="UP000738431">
    <property type="component" value="Chromosome"/>
</dbReference>
<keyword evidence="2" id="KW-1185">Reference proteome</keyword>
<gene>
    <name evidence="1" type="ORF">K1X11_020265</name>
</gene>
<dbReference type="EMBL" id="CP139781">
    <property type="protein sequence ID" value="WRQ87154.1"/>
    <property type="molecule type" value="Genomic_DNA"/>
</dbReference>
<dbReference type="RefSeq" id="WP_221029433.1">
    <property type="nucleotide sequence ID" value="NZ_CP139781.1"/>
</dbReference>
<accession>A0ABZ1C6D3</accession>
<evidence type="ECO:0000313" key="1">
    <source>
        <dbReference type="EMBL" id="WRQ87154.1"/>
    </source>
</evidence>
<reference evidence="1 2" key="1">
    <citation type="submission" date="2023-12" db="EMBL/GenBank/DDBJ databases">
        <title>Description of an unclassified Opitutus bacterium of Verrucomicrobiota.</title>
        <authorList>
            <person name="Zhang D.-F."/>
        </authorList>
    </citation>
    <scope>NUCLEOTIDE SEQUENCE [LARGE SCALE GENOMIC DNA]</scope>
    <source>
        <strain evidence="1 2">WL0086</strain>
    </source>
</reference>
<proteinExistence type="predicted"/>
<dbReference type="Pfam" id="PF05742">
    <property type="entry name" value="TANGO2"/>
    <property type="match status" value="1"/>
</dbReference>
<name>A0ABZ1C6D3_9BACT</name>
<organism evidence="1 2">
    <name type="scientific">Actomonas aquatica</name>
    <dbReference type="NCBI Taxonomy" id="2866162"/>
    <lineage>
        <taxon>Bacteria</taxon>
        <taxon>Pseudomonadati</taxon>
        <taxon>Verrucomicrobiota</taxon>
        <taxon>Opitutia</taxon>
        <taxon>Opitutales</taxon>
        <taxon>Opitutaceae</taxon>
        <taxon>Actomonas</taxon>
    </lineage>
</organism>
<sequence length="251" mass="27102">MCTLSWRPAEAGYTLWFNRDELHSRAAEEPPREFRTIGGVAWLAPTDPDSGGTWLMVNQQGVTVALLNDYGSTWSEPLDGPRESRGRLAPLAAAAGTATDAIGLALRAGGLDRTPPFNLVAIDGDGGAAHLHWNGAEIRLREGDDVAAPLTSSSYASERVVAARQRAYPRNADAAALAAYHHSHDTERGAESVNMSRADAATRSITQVRVGPEWVVLDYEPQNWPGAPRVAGGPRQWRLPRQDVFSSINAE</sequence>
<protein>
    <submittedName>
        <fullName evidence="1">NRDE family protein</fullName>
    </submittedName>
</protein>
<evidence type="ECO:0000313" key="2">
    <source>
        <dbReference type="Proteomes" id="UP000738431"/>
    </source>
</evidence>